<evidence type="ECO:0000313" key="2">
    <source>
        <dbReference type="EMBL" id="TPP59195.1"/>
    </source>
</evidence>
<accession>A0A504YFQ8</accession>
<dbReference type="EMBL" id="SUNJ01011008">
    <property type="protein sequence ID" value="TPP59195.1"/>
    <property type="molecule type" value="Genomic_DNA"/>
</dbReference>
<organism evidence="2 3">
    <name type="scientific">Fasciola gigantica</name>
    <name type="common">Giant liver fluke</name>
    <dbReference type="NCBI Taxonomy" id="46835"/>
    <lineage>
        <taxon>Eukaryota</taxon>
        <taxon>Metazoa</taxon>
        <taxon>Spiralia</taxon>
        <taxon>Lophotrochozoa</taxon>
        <taxon>Platyhelminthes</taxon>
        <taxon>Trematoda</taxon>
        <taxon>Digenea</taxon>
        <taxon>Plagiorchiida</taxon>
        <taxon>Echinostomata</taxon>
        <taxon>Echinostomatoidea</taxon>
        <taxon>Fasciolidae</taxon>
        <taxon>Fasciola</taxon>
    </lineage>
</organism>
<feature type="region of interest" description="Disordered" evidence="1">
    <location>
        <begin position="62"/>
        <end position="97"/>
    </location>
</feature>
<gene>
    <name evidence="2" type="ORF">FGIG_11693</name>
</gene>
<dbReference type="Proteomes" id="UP000316759">
    <property type="component" value="Unassembled WGS sequence"/>
</dbReference>
<evidence type="ECO:0000256" key="1">
    <source>
        <dbReference type="SAM" id="MobiDB-lite"/>
    </source>
</evidence>
<dbReference type="AlphaFoldDB" id="A0A504YFQ8"/>
<evidence type="ECO:0000313" key="3">
    <source>
        <dbReference type="Proteomes" id="UP000316759"/>
    </source>
</evidence>
<keyword evidence="3" id="KW-1185">Reference proteome</keyword>
<comment type="caution">
    <text evidence="2">The sequence shown here is derived from an EMBL/GenBank/DDBJ whole genome shotgun (WGS) entry which is preliminary data.</text>
</comment>
<protein>
    <submittedName>
        <fullName evidence="2">Uncharacterized protein</fullName>
    </submittedName>
</protein>
<feature type="region of interest" description="Disordered" evidence="1">
    <location>
        <begin position="1"/>
        <end position="22"/>
    </location>
</feature>
<feature type="compositionally biased region" description="Polar residues" evidence="1">
    <location>
        <begin position="65"/>
        <end position="88"/>
    </location>
</feature>
<name>A0A504YFQ8_FASGI</name>
<sequence>MLPIKYGSRPPTRLLSSHPEGKDSLLNVVEGKTFQNRSTPMPELNLTPFVSQPQISVARRALHGTSMSNATPLQKPNNSLSQNPTKNRSPFVASHTWSSNNGLGSLSELGLFDNPTVLRFERYEHSRL</sequence>
<proteinExistence type="predicted"/>
<reference evidence="2 3" key="1">
    <citation type="submission" date="2019-04" db="EMBL/GenBank/DDBJ databases">
        <title>Annotation for the trematode Fasciola gigantica.</title>
        <authorList>
            <person name="Choi Y.-J."/>
        </authorList>
    </citation>
    <scope>NUCLEOTIDE SEQUENCE [LARGE SCALE GENOMIC DNA]</scope>
    <source>
        <strain evidence="2">Uganda_cow_1</strain>
    </source>
</reference>